<protein>
    <recommendedName>
        <fullName evidence="4">Small hydrophobic protein</fullName>
    </recommendedName>
</protein>
<accession>A0A919EUJ5</accession>
<sequence length="54" mass="5927">MSEKSVHSAPVTGEERGEGKFPKGLVLRLFAYLIAGHLFAGFLYLLFMLGGQNQ</sequence>
<dbReference type="EMBL" id="BNBE01000005">
    <property type="protein sequence ID" value="GHG31866.1"/>
    <property type="molecule type" value="Genomic_DNA"/>
</dbReference>
<reference evidence="2" key="2">
    <citation type="submission" date="2020-09" db="EMBL/GenBank/DDBJ databases">
        <authorList>
            <person name="Sun Q."/>
            <person name="Ohkuma M."/>
        </authorList>
    </citation>
    <scope>NUCLEOTIDE SEQUENCE</scope>
    <source>
        <strain evidence="2">JCM 4122</strain>
    </source>
</reference>
<evidence type="ECO:0008006" key="4">
    <source>
        <dbReference type="Google" id="ProtNLM"/>
    </source>
</evidence>
<evidence type="ECO:0000256" key="1">
    <source>
        <dbReference type="SAM" id="Phobius"/>
    </source>
</evidence>
<evidence type="ECO:0000313" key="3">
    <source>
        <dbReference type="Proteomes" id="UP000632849"/>
    </source>
</evidence>
<organism evidence="2 3">
    <name type="scientific">Streptomyces filamentosus</name>
    <name type="common">Streptomyces roseosporus</name>
    <dbReference type="NCBI Taxonomy" id="67294"/>
    <lineage>
        <taxon>Bacteria</taxon>
        <taxon>Bacillati</taxon>
        <taxon>Actinomycetota</taxon>
        <taxon>Actinomycetes</taxon>
        <taxon>Kitasatosporales</taxon>
        <taxon>Streptomycetaceae</taxon>
        <taxon>Streptomyces</taxon>
    </lineage>
</organism>
<keyword evidence="1" id="KW-0812">Transmembrane</keyword>
<dbReference type="RefSeq" id="WP_170313972.1">
    <property type="nucleotide sequence ID" value="NZ_BNBE01000005.1"/>
</dbReference>
<dbReference type="AlphaFoldDB" id="A0A919EUJ5"/>
<dbReference type="GeneID" id="95663917"/>
<reference evidence="2" key="1">
    <citation type="journal article" date="2014" name="Int. J. Syst. Evol. Microbiol.">
        <title>Complete genome sequence of Corynebacterium casei LMG S-19264T (=DSM 44701T), isolated from a smear-ripened cheese.</title>
        <authorList>
            <consortium name="US DOE Joint Genome Institute (JGI-PGF)"/>
            <person name="Walter F."/>
            <person name="Albersmeier A."/>
            <person name="Kalinowski J."/>
            <person name="Ruckert C."/>
        </authorList>
    </citation>
    <scope>NUCLEOTIDE SEQUENCE</scope>
    <source>
        <strain evidence="2">JCM 4122</strain>
    </source>
</reference>
<keyword evidence="1" id="KW-1133">Transmembrane helix</keyword>
<feature type="transmembrane region" description="Helical" evidence="1">
    <location>
        <begin position="29"/>
        <end position="49"/>
    </location>
</feature>
<dbReference type="Proteomes" id="UP000632849">
    <property type="component" value="Unassembled WGS sequence"/>
</dbReference>
<gene>
    <name evidence="2" type="ORF">GCM10017667_82190</name>
</gene>
<evidence type="ECO:0000313" key="2">
    <source>
        <dbReference type="EMBL" id="GHG31866.1"/>
    </source>
</evidence>
<keyword evidence="1" id="KW-0472">Membrane</keyword>
<keyword evidence="3" id="KW-1185">Reference proteome</keyword>
<name>A0A919EUJ5_STRFL</name>
<dbReference type="InterPro" id="IPR046129">
    <property type="entry name" value="DUF6126"/>
</dbReference>
<dbReference type="Pfam" id="PF19621">
    <property type="entry name" value="DUF6126"/>
    <property type="match status" value="1"/>
</dbReference>
<comment type="caution">
    <text evidence="2">The sequence shown here is derived from an EMBL/GenBank/DDBJ whole genome shotgun (WGS) entry which is preliminary data.</text>
</comment>
<proteinExistence type="predicted"/>